<dbReference type="PANTHER" id="PTHR30188:SF4">
    <property type="entry name" value="PROTEIN TRIGALACTOSYLDIACYLGLYCEROL 1, CHLOROPLASTIC"/>
    <property type="match status" value="1"/>
</dbReference>
<dbReference type="PANTHER" id="PTHR30188">
    <property type="entry name" value="ABC TRANSPORTER PERMEASE PROTEIN-RELATED"/>
    <property type="match status" value="1"/>
</dbReference>
<organism evidence="2 3">
    <name type="scientific">Soonwooa buanensis</name>
    <dbReference type="NCBI Taxonomy" id="619805"/>
    <lineage>
        <taxon>Bacteria</taxon>
        <taxon>Pseudomonadati</taxon>
        <taxon>Bacteroidota</taxon>
        <taxon>Flavobacteriia</taxon>
        <taxon>Flavobacteriales</taxon>
        <taxon>Weeksellaceae</taxon>
        <taxon>Chryseobacterium group</taxon>
        <taxon>Soonwooa</taxon>
    </lineage>
</organism>
<sequence length="250" mass="27504">MFRRLFKAIGEYVLLLGKVISKPQKMQVFMKLLMREIYDLGVNSFGLVLFTSFFVGAVVAIQMFNNFSASSFPIPLSFIGYATKVVLILEFSPTIISVILAGKVGSYIASSIGTMRVTEQIDALDIMGVNSPNFLILPKIFASVIFNPLLIAISIAVGIWGGHIAGIVTKNWTEADYITGIQMYMPSFFIWYAFLKTAVFAFLIATIPAYFGYNVKGGSLEVGRASTQAVVWTIVSIIICDLLLTQMLLS</sequence>
<accession>A0A1T5G2H1</accession>
<dbReference type="OrthoDB" id="9810518at2"/>
<name>A0A1T5G2H1_9FLAO</name>
<feature type="transmembrane region" description="Helical" evidence="1">
    <location>
        <begin position="189"/>
        <end position="210"/>
    </location>
</feature>
<keyword evidence="3" id="KW-1185">Reference proteome</keyword>
<feature type="transmembrane region" description="Helical" evidence="1">
    <location>
        <begin position="45"/>
        <end position="64"/>
    </location>
</feature>
<dbReference type="RefSeq" id="WP_079667724.1">
    <property type="nucleotide sequence ID" value="NZ_FUYZ01000009.1"/>
</dbReference>
<keyword evidence="1" id="KW-1133">Transmembrane helix</keyword>
<feature type="transmembrane region" description="Helical" evidence="1">
    <location>
        <begin position="230"/>
        <end position="249"/>
    </location>
</feature>
<dbReference type="STRING" id="619805.SAMN05660477_02530"/>
<evidence type="ECO:0000313" key="3">
    <source>
        <dbReference type="Proteomes" id="UP000191112"/>
    </source>
</evidence>
<dbReference type="Pfam" id="PF02405">
    <property type="entry name" value="MlaE"/>
    <property type="match status" value="1"/>
</dbReference>
<dbReference type="AlphaFoldDB" id="A0A1T5G2H1"/>
<proteinExistence type="predicted"/>
<keyword evidence="1" id="KW-0812">Transmembrane</keyword>
<gene>
    <name evidence="2" type="ORF">SAMN05660477_02530</name>
</gene>
<protein>
    <submittedName>
        <fullName evidence="2">Phospholipid/cholesterol/gamma-HCH transport system permease protein</fullName>
    </submittedName>
</protein>
<feature type="transmembrane region" description="Helical" evidence="1">
    <location>
        <begin position="85"/>
        <end position="109"/>
    </location>
</feature>
<dbReference type="GO" id="GO:0005548">
    <property type="term" value="F:phospholipid transporter activity"/>
    <property type="evidence" value="ECO:0007669"/>
    <property type="project" value="TreeGrafter"/>
</dbReference>
<evidence type="ECO:0000313" key="2">
    <source>
        <dbReference type="EMBL" id="SKC02685.1"/>
    </source>
</evidence>
<evidence type="ECO:0000256" key="1">
    <source>
        <dbReference type="SAM" id="Phobius"/>
    </source>
</evidence>
<dbReference type="Proteomes" id="UP000191112">
    <property type="component" value="Unassembled WGS sequence"/>
</dbReference>
<feature type="transmembrane region" description="Helical" evidence="1">
    <location>
        <begin position="140"/>
        <end position="168"/>
    </location>
</feature>
<dbReference type="EMBL" id="FUYZ01000009">
    <property type="protein sequence ID" value="SKC02685.1"/>
    <property type="molecule type" value="Genomic_DNA"/>
</dbReference>
<dbReference type="GO" id="GO:0043190">
    <property type="term" value="C:ATP-binding cassette (ABC) transporter complex"/>
    <property type="evidence" value="ECO:0007669"/>
    <property type="project" value="InterPro"/>
</dbReference>
<keyword evidence="1" id="KW-0472">Membrane</keyword>
<reference evidence="2 3" key="1">
    <citation type="submission" date="2017-02" db="EMBL/GenBank/DDBJ databases">
        <authorList>
            <person name="Peterson S.W."/>
        </authorList>
    </citation>
    <scope>NUCLEOTIDE SEQUENCE [LARGE SCALE GENOMIC DNA]</scope>
    <source>
        <strain evidence="2 3">DSM 22323</strain>
    </source>
</reference>
<dbReference type="InterPro" id="IPR030802">
    <property type="entry name" value="Permease_MalE"/>
</dbReference>